<evidence type="ECO:0000313" key="2">
    <source>
        <dbReference type="Proteomes" id="UP000253744"/>
    </source>
</evidence>
<organism evidence="1 2">
    <name type="scientific">Deinococcus wulumuqiensis</name>
    <dbReference type="NCBI Taxonomy" id="980427"/>
    <lineage>
        <taxon>Bacteria</taxon>
        <taxon>Thermotogati</taxon>
        <taxon>Deinococcota</taxon>
        <taxon>Deinococci</taxon>
        <taxon>Deinococcales</taxon>
        <taxon>Deinococcaceae</taxon>
        <taxon>Deinococcus</taxon>
    </lineage>
</organism>
<dbReference type="AlphaFoldDB" id="A0A345IMQ7"/>
<dbReference type="Proteomes" id="UP000253744">
    <property type="component" value="Plasmid pDrdI"/>
</dbReference>
<name>A0A345IMQ7_9DEIO</name>
<dbReference type="EMBL" id="CP031163">
    <property type="protein sequence ID" value="AXH00980.1"/>
    <property type="molecule type" value="Genomic_DNA"/>
</dbReference>
<protein>
    <submittedName>
        <fullName evidence="1">Uncharacterized protein</fullName>
    </submittedName>
</protein>
<geneLocation type="plasmid" evidence="2">
    <name>pdrdi</name>
</geneLocation>
<sequence>MPRSRHNVPQVRSRVVRVRPADEEHQVLTITGITGKAGHCHSPCPRCPWRKDAVGVFPAEAFRHSAETALDMSTHTFACHAAGAEHPLLCAGFLLSESADHNLAVRLRRLRQGKLEDVSSGGLDLFPTYRAMAEANGVAPDDPALAGTR</sequence>
<accession>A0A345IMQ7</accession>
<dbReference type="Pfam" id="PF19800">
    <property type="entry name" value="DUF6283"/>
    <property type="match status" value="1"/>
</dbReference>
<reference evidence="1 2" key="1">
    <citation type="submission" date="2018-07" db="EMBL/GenBank/DDBJ databases">
        <title>Complete Genome and Methylome Analysis of Deinococcus wulumuqiensis NEB 479.</title>
        <authorList>
            <person name="Fomenkov A."/>
            <person name="Luyten Y."/>
            <person name="Vincze T."/>
            <person name="Anton B.P."/>
            <person name="Clark T."/>
            <person name="Roberts R.J."/>
            <person name="Morgan R.D."/>
        </authorList>
    </citation>
    <scope>NUCLEOTIDE SEQUENCE [LARGE SCALE GENOMIC DNA]</scope>
    <source>
        <strain evidence="1 2">NEB 479</strain>
        <plasmid evidence="2">Plasmid pdrdi</plasmid>
    </source>
</reference>
<dbReference type="InterPro" id="IPR046250">
    <property type="entry name" value="DUF6283"/>
</dbReference>
<evidence type="ECO:0000313" key="1">
    <source>
        <dbReference type="EMBL" id="AXH00980.1"/>
    </source>
</evidence>
<dbReference type="KEGG" id="dwu:DVJ83_17940"/>
<keyword evidence="1" id="KW-0614">Plasmid</keyword>
<gene>
    <name evidence="1" type="ORF">DVJ83_17940</name>
</gene>
<proteinExistence type="predicted"/>